<dbReference type="PANTHER" id="PTHR22576">
    <property type="entry name" value="MUCOSA ASSOCIATED LYMPHOID TISSUE LYMPHOMA TRANSLOCATION PROTEIN 1/PARACASPASE"/>
    <property type="match status" value="1"/>
</dbReference>
<dbReference type="InterPro" id="IPR029030">
    <property type="entry name" value="Caspase-like_dom_sf"/>
</dbReference>
<dbReference type="Pfam" id="PF01471">
    <property type="entry name" value="PG_binding_1"/>
    <property type="match status" value="1"/>
</dbReference>
<feature type="domain" description="Caspase family p20" evidence="2">
    <location>
        <begin position="45"/>
        <end position="174"/>
    </location>
</feature>
<evidence type="ECO:0000256" key="1">
    <source>
        <dbReference type="SAM" id="SignalP"/>
    </source>
</evidence>
<name>A0ABV0MAW1_9HYPH</name>
<proteinExistence type="predicted"/>
<feature type="chain" id="PRO_5045846205" evidence="1">
    <location>
        <begin position="37"/>
        <end position="483"/>
    </location>
</feature>
<dbReference type="EMBL" id="JBEAAL010000031">
    <property type="protein sequence ID" value="MEQ1408824.1"/>
    <property type="molecule type" value="Genomic_DNA"/>
</dbReference>
<dbReference type="InterPro" id="IPR011990">
    <property type="entry name" value="TPR-like_helical_dom_sf"/>
</dbReference>
<dbReference type="Gene3D" id="1.10.101.10">
    <property type="entry name" value="PGBD-like superfamily/PGBD"/>
    <property type="match status" value="1"/>
</dbReference>
<sequence length="483" mass="52093">MNKLQVPAGRISAFSMPAVAALLALFLALLPAGAKAQTNLFQDAGKRVALVIGISDYVNVPALANPVNDAGIIGKALSGLRFDVIAVNDPDRAQLQAAMVEFVQKLDGADIAVFFYAGHAIQVDSTNYLVPTDAALTTIKDIGPQLISLSSIVNDMDRLAKTKIVVLDACRNNPFEDALRGDGEDRIGRGLAVVEADAVTHVEEHEGFNTYGSIIAFSAAAGTTATDGEGANSPYTAALSEQLVRPGIEVGQMFRTAAANVMRETAGLQRPEYIVRLTDEVYFSRPQPSDCDYFAIAPYNQVGIPGVEFDSIKPARAIAACQEALEAEPEHPRFLHNLGRAYDAASEYGRAVEYYRRSSDLGYVPAYSTLGVMYINGQGTGQDFVEGVRLLKHAAGLGYRLSKVALRNQDFSVLFHQKEFERLQSALKTAGYYNGKIDGDFGSGSKRALEEFQKAEGLALNGATLETLDRLSLLETIPHYDLN</sequence>
<dbReference type="SUPFAM" id="SSF81901">
    <property type="entry name" value="HCP-like"/>
    <property type="match status" value="1"/>
</dbReference>
<dbReference type="InterPro" id="IPR011600">
    <property type="entry name" value="Pept_C14_caspase"/>
</dbReference>
<dbReference type="SUPFAM" id="SSF52129">
    <property type="entry name" value="Caspase-like"/>
    <property type="match status" value="1"/>
</dbReference>
<dbReference type="InterPro" id="IPR006597">
    <property type="entry name" value="Sel1-like"/>
</dbReference>
<dbReference type="Proteomes" id="UP001496627">
    <property type="component" value="Unassembled WGS sequence"/>
</dbReference>
<dbReference type="Gene3D" id="3.40.50.1460">
    <property type="match status" value="1"/>
</dbReference>
<dbReference type="InterPro" id="IPR001309">
    <property type="entry name" value="Pept_C14_p20"/>
</dbReference>
<dbReference type="SUPFAM" id="SSF47090">
    <property type="entry name" value="PGBD-like"/>
    <property type="match status" value="1"/>
</dbReference>
<dbReference type="PANTHER" id="PTHR22576:SF37">
    <property type="entry name" value="MUCOSA-ASSOCIATED LYMPHOID TISSUE LYMPHOMA TRANSLOCATION PROTEIN 1"/>
    <property type="match status" value="1"/>
</dbReference>
<gene>
    <name evidence="3" type="ORF">ABK249_28270</name>
</gene>
<organism evidence="3 4">
    <name type="scientific">Neorhizobium phenanthreniclasticum</name>
    <dbReference type="NCBI Taxonomy" id="3157917"/>
    <lineage>
        <taxon>Bacteria</taxon>
        <taxon>Pseudomonadati</taxon>
        <taxon>Pseudomonadota</taxon>
        <taxon>Alphaproteobacteria</taxon>
        <taxon>Hyphomicrobiales</taxon>
        <taxon>Rhizobiaceae</taxon>
        <taxon>Rhizobium/Agrobacterium group</taxon>
        <taxon>Neorhizobium</taxon>
    </lineage>
</organism>
<evidence type="ECO:0000313" key="4">
    <source>
        <dbReference type="Proteomes" id="UP001496627"/>
    </source>
</evidence>
<keyword evidence="4" id="KW-1185">Reference proteome</keyword>
<evidence type="ECO:0000313" key="3">
    <source>
        <dbReference type="EMBL" id="MEQ1408824.1"/>
    </source>
</evidence>
<evidence type="ECO:0000259" key="2">
    <source>
        <dbReference type="PROSITE" id="PS50208"/>
    </source>
</evidence>
<dbReference type="Gene3D" id="1.25.40.10">
    <property type="entry name" value="Tetratricopeptide repeat domain"/>
    <property type="match status" value="1"/>
</dbReference>
<dbReference type="PROSITE" id="PS50208">
    <property type="entry name" value="CASPASE_P20"/>
    <property type="match status" value="1"/>
</dbReference>
<accession>A0ABV0MAW1</accession>
<dbReference type="InterPro" id="IPR052039">
    <property type="entry name" value="Caspase-related_regulators"/>
</dbReference>
<comment type="caution">
    <text evidence="3">The sequence shown here is derived from an EMBL/GenBank/DDBJ whole genome shotgun (WGS) entry which is preliminary data.</text>
</comment>
<feature type="signal peptide" evidence="1">
    <location>
        <begin position="1"/>
        <end position="36"/>
    </location>
</feature>
<dbReference type="Pfam" id="PF00656">
    <property type="entry name" value="Peptidase_C14"/>
    <property type="match status" value="1"/>
</dbReference>
<dbReference type="InterPro" id="IPR036365">
    <property type="entry name" value="PGBD-like_sf"/>
</dbReference>
<protein>
    <submittedName>
        <fullName evidence="3">Caspase family protein</fullName>
    </submittedName>
</protein>
<dbReference type="InterPro" id="IPR036366">
    <property type="entry name" value="PGBDSf"/>
</dbReference>
<dbReference type="InterPro" id="IPR002477">
    <property type="entry name" value="Peptidoglycan-bd-like"/>
</dbReference>
<dbReference type="SMART" id="SM00671">
    <property type="entry name" value="SEL1"/>
    <property type="match status" value="2"/>
</dbReference>
<reference evidence="3 4" key="1">
    <citation type="submission" date="2024-05" db="EMBL/GenBank/DDBJ databases">
        <title>Neorhizobium sp. Rsf11, a plant growth promoting and heavy metal resistant PAH-degrader.</title>
        <authorList>
            <person name="Golubev S.N."/>
            <person name="Muratova A.Y."/>
            <person name="Markelova M.I."/>
        </authorList>
    </citation>
    <scope>NUCLEOTIDE SEQUENCE [LARGE SCALE GENOMIC DNA]</scope>
    <source>
        <strain evidence="3 4">Rsf11</strain>
    </source>
</reference>
<dbReference type="RefSeq" id="WP_052182645.1">
    <property type="nucleotide sequence ID" value="NZ_JBEAAL010000031.1"/>
</dbReference>
<keyword evidence="1" id="KW-0732">Signal</keyword>